<dbReference type="EMBL" id="RPGO01000028">
    <property type="protein sequence ID" value="RZB29406.1"/>
    <property type="molecule type" value="Genomic_DNA"/>
</dbReference>
<evidence type="ECO:0000313" key="2">
    <source>
        <dbReference type="Proteomes" id="UP000291831"/>
    </source>
</evidence>
<gene>
    <name evidence="1" type="ORF">AEth_01223</name>
</gene>
<dbReference type="InterPro" id="IPR029063">
    <property type="entry name" value="SAM-dependent_MTases_sf"/>
</dbReference>
<sequence length="306" mass="33822">MSLVPDEPLPPQGTLGFRVQLYGMEQWGDLFAPRQALALTTLVRLVHEVGENLADEHENGMATAVQTCLAFIVDKAVQYNSSLCRWKPLGENLVDTFGRQALPMVWDFSESNILGGASGDFGALLHWVIKMIEMTSTPIGNRGGTVEQSSATAHLLPDAAAQCFFTDPPYYDAVPYADLSDFFIVWLKRTIGNHYTDLFSTGLAPKDNECIVDEIKGKDKAYFEATMGQAMSKGRRILAPDGIGVVFLCLQVHCRMGSATSGDDRCGLDCYWFLAYRHRDGIAPACHELRRPRLIHPSRLPPSPEP</sequence>
<organism evidence="1 2">
    <name type="scientific">Candidatus Argoarchaeum ethanivorans</name>
    <dbReference type="NCBI Taxonomy" id="2608793"/>
    <lineage>
        <taxon>Archaea</taxon>
        <taxon>Methanobacteriati</taxon>
        <taxon>Methanobacteriota</taxon>
        <taxon>Stenosarchaea group</taxon>
        <taxon>Methanomicrobia</taxon>
        <taxon>Methanosarcinales</taxon>
        <taxon>Methanosarcinales incertae sedis</taxon>
        <taxon>GOM Arc I cluster</taxon>
        <taxon>Candidatus Argoarchaeum</taxon>
    </lineage>
</organism>
<dbReference type="Proteomes" id="UP000291831">
    <property type="component" value="Unassembled WGS sequence"/>
</dbReference>
<dbReference type="Gene3D" id="3.40.50.150">
    <property type="entry name" value="Vaccinia Virus protein VP39"/>
    <property type="match status" value="1"/>
</dbReference>
<name>A0A8B3S2D1_9EURY</name>
<protein>
    <recommendedName>
        <fullName evidence="3">DUF1156 domain-containing protein</fullName>
    </recommendedName>
</protein>
<evidence type="ECO:0008006" key="3">
    <source>
        <dbReference type="Google" id="ProtNLM"/>
    </source>
</evidence>
<accession>A0A8B3S2D1</accession>
<reference evidence="2" key="1">
    <citation type="submission" date="2019-01" db="EMBL/GenBank/DDBJ databases">
        <title>Anaerobic oxidation of ethane by archaea from a marine hydrocarbon seep.</title>
        <authorList>
            <person name="Musat F."/>
        </authorList>
    </citation>
    <scope>NUCLEOTIDE SEQUENCE [LARGE SCALE GENOMIC DNA]</scope>
</reference>
<proteinExistence type="predicted"/>
<dbReference type="SUPFAM" id="SSF53335">
    <property type="entry name" value="S-adenosyl-L-methionine-dependent methyltransferases"/>
    <property type="match status" value="1"/>
</dbReference>
<comment type="caution">
    <text evidence="1">The sequence shown here is derived from an EMBL/GenBank/DDBJ whole genome shotgun (WGS) entry which is preliminary data.</text>
</comment>
<evidence type="ECO:0000313" key="1">
    <source>
        <dbReference type="EMBL" id="RZB29406.1"/>
    </source>
</evidence>
<dbReference type="AlphaFoldDB" id="A0A8B3S2D1"/>